<dbReference type="InterPro" id="IPR050583">
    <property type="entry name" value="Mycobacterial_A85_antigen"/>
</dbReference>
<dbReference type="GO" id="GO:0016787">
    <property type="term" value="F:hydrolase activity"/>
    <property type="evidence" value="ECO:0007669"/>
    <property type="project" value="UniProtKB-KW"/>
</dbReference>
<protein>
    <submittedName>
        <fullName evidence="2">Alpha/beta hydrolase</fullName>
    </submittedName>
</protein>
<accession>A0ABW8AS79</accession>
<organism evidence="2 3">
    <name type="scientific">Spongisporangium articulatum</name>
    <dbReference type="NCBI Taxonomy" id="3362603"/>
    <lineage>
        <taxon>Bacteria</taxon>
        <taxon>Bacillati</taxon>
        <taxon>Actinomycetota</taxon>
        <taxon>Actinomycetes</taxon>
        <taxon>Kineosporiales</taxon>
        <taxon>Kineosporiaceae</taxon>
        <taxon>Spongisporangium</taxon>
    </lineage>
</organism>
<evidence type="ECO:0000256" key="1">
    <source>
        <dbReference type="SAM" id="Phobius"/>
    </source>
</evidence>
<dbReference type="InterPro" id="IPR000801">
    <property type="entry name" value="Esterase-like"/>
</dbReference>
<gene>
    <name evidence="2" type="ORF">ACIB24_15465</name>
</gene>
<keyword evidence="2" id="KW-0378">Hydrolase</keyword>
<dbReference type="Pfam" id="PF00756">
    <property type="entry name" value="Esterase"/>
    <property type="match status" value="1"/>
</dbReference>
<keyword evidence="1" id="KW-0472">Membrane</keyword>
<dbReference type="InterPro" id="IPR029058">
    <property type="entry name" value="AB_hydrolase_fold"/>
</dbReference>
<dbReference type="Proteomes" id="UP001612915">
    <property type="component" value="Unassembled WGS sequence"/>
</dbReference>
<sequence length="306" mass="32115">MTVTTGGPARRAILAAGVLGGLGLIGTAGALVYEDVLPGRVAALKWLGLTGPAGAVPAVPTGPSASGRFRSHRRGVDVNWAVSYPRGFEDDARLPVCLVLHGRGASAAGMQEIGYPQVLSAAVAAGVPPFALAAVDGGETYWHPRRDGDAQGMLLEEFLPLLARRGLQASENDRIGVLGWSMGGYGALLLAARLGSERVAGVVAESPALWLEPGDSAAGAFDDREDFERNDVFTRARLRALTGVRVKIDCGRADPFWWAARTYAQDLGKATGTAPETDFGDGVHTNRYWLAKAPKSIGFIGNALVR</sequence>
<keyword evidence="1" id="KW-1133">Transmembrane helix</keyword>
<evidence type="ECO:0000313" key="3">
    <source>
        <dbReference type="Proteomes" id="UP001612915"/>
    </source>
</evidence>
<proteinExistence type="predicted"/>
<comment type="caution">
    <text evidence="2">The sequence shown here is derived from an EMBL/GenBank/DDBJ whole genome shotgun (WGS) entry which is preliminary data.</text>
</comment>
<dbReference type="RefSeq" id="WP_398282161.1">
    <property type="nucleotide sequence ID" value="NZ_JBITLV010000005.1"/>
</dbReference>
<dbReference type="Gene3D" id="3.40.50.1820">
    <property type="entry name" value="alpha/beta hydrolase"/>
    <property type="match status" value="1"/>
</dbReference>
<name>A0ABW8AS79_9ACTN</name>
<reference evidence="2 3" key="1">
    <citation type="submission" date="2024-10" db="EMBL/GenBank/DDBJ databases">
        <title>The Natural Products Discovery Center: Release of the First 8490 Sequenced Strains for Exploring Actinobacteria Biosynthetic Diversity.</title>
        <authorList>
            <person name="Kalkreuter E."/>
            <person name="Kautsar S.A."/>
            <person name="Yang D."/>
            <person name="Bader C.D."/>
            <person name="Teijaro C.N."/>
            <person name="Fluegel L."/>
            <person name="Davis C.M."/>
            <person name="Simpson J.R."/>
            <person name="Lauterbach L."/>
            <person name="Steele A.D."/>
            <person name="Gui C."/>
            <person name="Meng S."/>
            <person name="Li G."/>
            <person name="Viehrig K."/>
            <person name="Ye F."/>
            <person name="Su P."/>
            <person name="Kiefer A.F."/>
            <person name="Nichols A."/>
            <person name="Cepeda A.J."/>
            <person name="Yan W."/>
            <person name="Fan B."/>
            <person name="Jiang Y."/>
            <person name="Adhikari A."/>
            <person name="Zheng C.-J."/>
            <person name="Schuster L."/>
            <person name="Cowan T.M."/>
            <person name="Smanski M.J."/>
            <person name="Chevrette M.G."/>
            <person name="De Carvalho L.P.S."/>
            <person name="Shen B."/>
        </authorList>
    </citation>
    <scope>NUCLEOTIDE SEQUENCE [LARGE SCALE GENOMIC DNA]</scope>
    <source>
        <strain evidence="2 3">NPDC049639</strain>
    </source>
</reference>
<keyword evidence="1" id="KW-0812">Transmembrane</keyword>
<dbReference type="SUPFAM" id="SSF53474">
    <property type="entry name" value="alpha/beta-Hydrolases"/>
    <property type="match status" value="1"/>
</dbReference>
<keyword evidence="3" id="KW-1185">Reference proteome</keyword>
<dbReference type="PANTHER" id="PTHR48098">
    <property type="entry name" value="ENTEROCHELIN ESTERASE-RELATED"/>
    <property type="match status" value="1"/>
</dbReference>
<feature type="transmembrane region" description="Helical" evidence="1">
    <location>
        <begin position="12"/>
        <end position="33"/>
    </location>
</feature>
<evidence type="ECO:0000313" key="2">
    <source>
        <dbReference type="EMBL" id="MFI7588467.1"/>
    </source>
</evidence>
<dbReference type="EMBL" id="JBITLV010000005">
    <property type="protein sequence ID" value="MFI7588467.1"/>
    <property type="molecule type" value="Genomic_DNA"/>
</dbReference>
<dbReference type="PANTHER" id="PTHR48098:SF1">
    <property type="entry name" value="DIACYLGLYCEROL ACYLTRANSFERASE_MYCOLYLTRANSFERASE AG85A"/>
    <property type="match status" value="1"/>
</dbReference>